<evidence type="ECO:0000313" key="2">
    <source>
        <dbReference type="EMBL" id="NMK54932.1"/>
    </source>
</evidence>
<feature type="transmembrane region" description="Helical" evidence="1">
    <location>
        <begin position="273"/>
        <end position="305"/>
    </location>
</feature>
<dbReference type="Proteomes" id="UP000550736">
    <property type="component" value="Unassembled WGS sequence"/>
</dbReference>
<comment type="caution">
    <text evidence="3">The sequence shown here is derived from an EMBL/GenBank/DDBJ whole genome shotgun (WGS) entry which is preliminary data.</text>
</comment>
<evidence type="ECO:0000256" key="1">
    <source>
        <dbReference type="SAM" id="Phobius"/>
    </source>
</evidence>
<name>A0A7X9WFH1_STACP</name>
<sequence>MADLEKRTVGLVVAPGVTERLAESLMEELPDMLSEQYNNEKEWTFDLVTDPLTGFAESVDEIFKKVADYHDKRQWDYVISITDLPMFADHQVMALDINMYNGAAIFSYPAFGWRPVKNRFKQAILSIIQELHEAEHESRNYDDNNNIETSVKKQFPLSKIDKTQVYLEETESYHLRYLSSSRSRGMFRLVSGMTFANNPLNMMASLSNIVAIAFTTGAFGLVFTTMWQMANNFSMWRLFGISIIAIIGMLIWIMMSHDLWESVKSSKNKRITWLYNATTIMTLIIAIIIYYIILYTLFLIAELVLLPADFLGQQVSLKGPAGPDLYLSIPWFAASVSTVAGAIGAGLLNDQLIKESTYGYRQRIRYEDTHDKTQ</sequence>
<proteinExistence type="predicted"/>
<dbReference type="EMBL" id="JABBMI010000069">
    <property type="protein sequence ID" value="NMK54932.1"/>
    <property type="molecule type" value="Genomic_DNA"/>
</dbReference>
<feature type="transmembrane region" description="Helical" evidence="1">
    <location>
        <begin position="325"/>
        <end position="348"/>
    </location>
</feature>
<dbReference type="Proteomes" id="UP000538955">
    <property type="component" value="Unassembled WGS sequence"/>
</dbReference>
<dbReference type="RefSeq" id="WP_002454124.1">
    <property type="nucleotide sequence ID" value="NZ_AP014956.1"/>
</dbReference>
<evidence type="ECO:0000313" key="5">
    <source>
        <dbReference type="Proteomes" id="UP000550736"/>
    </source>
</evidence>
<evidence type="ECO:0000313" key="4">
    <source>
        <dbReference type="Proteomes" id="UP000538955"/>
    </source>
</evidence>
<dbReference type="AlphaFoldDB" id="A0A7X9WFH1"/>
<protein>
    <submittedName>
        <fullName evidence="3">5,10-methylene-tetrahydrofolate dehydrogenase</fullName>
    </submittedName>
</protein>
<keyword evidence="1" id="KW-0812">Transmembrane</keyword>
<accession>A0A7X9WFH1</accession>
<dbReference type="EMBL" id="JABBLX010000023">
    <property type="protein sequence ID" value="NMK98057.1"/>
    <property type="molecule type" value="Genomic_DNA"/>
</dbReference>
<evidence type="ECO:0000313" key="3">
    <source>
        <dbReference type="EMBL" id="NMK98057.1"/>
    </source>
</evidence>
<feature type="transmembrane region" description="Helical" evidence="1">
    <location>
        <begin position="209"/>
        <end position="229"/>
    </location>
</feature>
<keyword evidence="1" id="KW-0472">Membrane</keyword>
<organism evidence="3 5">
    <name type="scientific">Staphylococcus capitis</name>
    <dbReference type="NCBI Taxonomy" id="29388"/>
    <lineage>
        <taxon>Bacteria</taxon>
        <taxon>Bacillati</taxon>
        <taxon>Bacillota</taxon>
        <taxon>Bacilli</taxon>
        <taxon>Bacillales</taxon>
        <taxon>Staphylococcaceae</taxon>
        <taxon>Staphylococcus</taxon>
    </lineage>
</organism>
<gene>
    <name evidence="3" type="ORF">HHM13_08120</name>
    <name evidence="2" type="ORF">HHM24_09370</name>
</gene>
<reference evidence="4 5" key="1">
    <citation type="submission" date="2020-04" db="EMBL/GenBank/DDBJ databases">
        <title>The Epidemiology and Molecular Characteristics of Linezolid-Resistant Staphylococcus capitis in Huashan Hospital, Shanghai.</title>
        <authorList>
            <person name="Ding L."/>
            <person name="Li P."/>
            <person name="Yang Y."/>
            <person name="Lin D."/>
            <person name="Xu X."/>
        </authorList>
    </citation>
    <scope>NUCLEOTIDE SEQUENCE [LARGE SCALE GENOMIC DNA]</scope>
    <source>
        <strain evidence="3 5">12-86</strain>
        <strain evidence="2 4">17-84</strain>
    </source>
</reference>
<feature type="transmembrane region" description="Helical" evidence="1">
    <location>
        <begin position="235"/>
        <end position="253"/>
    </location>
</feature>
<keyword evidence="4" id="KW-1185">Reference proteome</keyword>
<keyword evidence="1" id="KW-1133">Transmembrane helix</keyword>